<evidence type="ECO:0000259" key="3">
    <source>
        <dbReference type="PROSITE" id="PS50234"/>
    </source>
</evidence>
<dbReference type="InterPro" id="IPR002035">
    <property type="entry name" value="VWF_A"/>
</dbReference>
<dbReference type="InterPro" id="IPR045826">
    <property type="entry name" value="SpaA_PFL_dom_2"/>
</dbReference>
<keyword evidence="2" id="KW-1133">Transmembrane helix</keyword>
<feature type="region of interest" description="Disordered" evidence="1">
    <location>
        <begin position="1744"/>
        <end position="1763"/>
    </location>
</feature>
<dbReference type="CDD" id="cd00198">
    <property type="entry name" value="vWFA"/>
    <property type="match status" value="1"/>
</dbReference>
<evidence type="ECO:0000256" key="1">
    <source>
        <dbReference type="SAM" id="MobiDB-lite"/>
    </source>
</evidence>
<name>A0ABN2MVL9_9MICO</name>
<dbReference type="RefSeq" id="WP_157426501.1">
    <property type="nucleotide sequence ID" value="NZ_BAAANK010000008.1"/>
</dbReference>
<protein>
    <recommendedName>
        <fullName evidence="3">VWFA domain-containing protein</fullName>
    </recommendedName>
</protein>
<gene>
    <name evidence="4" type="ORF">GCM10009750_27940</name>
</gene>
<feature type="transmembrane region" description="Helical" evidence="2">
    <location>
        <begin position="3064"/>
        <end position="3084"/>
    </location>
</feature>
<dbReference type="Gene3D" id="3.40.50.410">
    <property type="entry name" value="von Willebrand factor, type A domain"/>
    <property type="match status" value="1"/>
</dbReference>
<dbReference type="InterPro" id="IPR036465">
    <property type="entry name" value="vWFA_dom_sf"/>
</dbReference>
<evidence type="ECO:0000313" key="4">
    <source>
        <dbReference type="EMBL" id="GAA1840347.1"/>
    </source>
</evidence>
<keyword evidence="5" id="KW-1185">Reference proteome</keyword>
<evidence type="ECO:0000256" key="2">
    <source>
        <dbReference type="SAM" id="Phobius"/>
    </source>
</evidence>
<feature type="compositionally biased region" description="Basic residues" evidence="1">
    <location>
        <begin position="17"/>
        <end position="27"/>
    </location>
</feature>
<evidence type="ECO:0000313" key="5">
    <source>
        <dbReference type="Proteomes" id="UP001501746"/>
    </source>
</evidence>
<feature type="compositionally biased region" description="Acidic residues" evidence="1">
    <location>
        <begin position="82"/>
        <end position="133"/>
    </location>
</feature>
<feature type="domain" description="VWFA" evidence="3">
    <location>
        <begin position="327"/>
        <end position="526"/>
    </location>
</feature>
<dbReference type="PROSITE" id="PS50234">
    <property type="entry name" value="VWFA"/>
    <property type="match status" value="1"/>
</dbReference>
<dbReference type="EMBL" id="BAAANK010000008">
    <property type="protein sequence ID" value="GAA1840347.1"/>
    <property type="molecule type" value="Genomic_DNA"/>
</dbReference>
<proteinExistence type="predicted"/>
<dbReference type="Proteomes" id="UP001501746">
    <property type="component" value="Unassembled WGS sequence"/>
</dbReference>
<keyword evidence="2" id="KW-0812">Transmembrane</keyword>
<reference evidence="5" key="1">
    <citation type="journal article" date="2019" name="Int. J. Syst. Evol. Microbiol.">
        <title>The Global Catalogue of Microorganisms (GCM) 10K type strain sequencing project: providing services to taxonomists for standard genome sequencing and annotation.</title>
        <authorList>
            <consortium name="The Broad Institute Genomics Platform"/>
            <consortium name="The Broad Institute Genome Sequencing Center for Infectious Disease"/>
            <person name="Wu L."/>
            <person name="Ma J."/>
        </authorList>
    </citation>
    <scope>NUCLEOTIDE SEQUENCE [LARGE SCALE GENOMIC DNA]</scope>
    <source>
        <strain evidence="5">JCM 14323</strain>
    </source>
</reference>
<accession>A0ABN2MVL9</accession>
<feature type="region of interest" description="Disordered" evidence="1">
    <location>
        <begin position="1"/>
        <end position="27"/>
    </location>
</feature>
<dbReference type="SUPFAM" id="SSF53300">
    <property type="entry name" value="vWA-like"/>
    <property type="match status" value="1"/>
</dbReference>
<dbReference type="Pfam" id="PF19403">
    <property type="entry name" value="SpaA_2"/>
    <property type="match status" value="4"/>
</dbReference>
<organism evidence="4 5">
    <name type="scientific">Agromyces salentinus</name>
    <dbReference type="NCBI Taxonomy" id="269421"/>
    <lineage>
        <taxon>Bacteria</taxon>
        <taxon>Bacillati</taxon>
        <taxon>Actinomycetota</taxon>
        <taxon>Actinomycetes</taxon>
        <taxon>Micrococcales</taxon>
        <taxon>Microbacteriaceae</taxon>
        <taxon>Agromyces</taxon>
    </lineage>
</organism>
<sequence>MSNFLGFRHDDSAQQPRRARRRREARRARSLRGLIATIAVGGLLAVGLPTMAFADPADEPQATTTSEPTDAATLAETPSDAPTEEAPAEEAPAEETPADEPPAEESPAEEAPTEETPAEETPVEETPAEEEPTTDEKSEAPQKKAAKKADGEGGVNALVVPPAGPTEAVVTVRTGDVRSLADPNSISALQGVQLGLYTSRTGGTLLFTCTTDADGDCNFVIPETGTGGVNRDRQMWVRQISAPGTHFTNPSLRTGDAFGGDNQQTSYSFRVGLLSGGTWQIRAGNTYSTTPPAEFMVGTGNTNRDASGGVWQSSRVNPLLPQQCGLDVALIMDLSGSVNPAIVQARAAGVTLVNSLVGTPSRVGLFTFAQSAPAPGANNQNRSIASVSNQPAADIVNGYINGLTAPASGTTNWDRGLWQVANSPTQYDVAIILTDGNPTVYGTETTPGNFTRTREVENAVFSANSIKSEATRVIALGVGSGVTNADTALNLRAISGGIPFNGGNATAADYYQTADYAAAGAALKQIALGNCQGSVSVTKAVVPPGGTIDDAQAAGGWAISATEPSTGITVNTPNPADGLTAPVTGVISYPLDFAGGTNSGTVVIRETQQSGHTVIPQGALNATCRDLNTDTPIAGVTNNNSVPGQPGINVPVSPTTAVSCIFFNQAPNPAASVVVDKLWAVNGQPAVPNGSQDPSLVGNADVNGATTGFGTEVGGFTAGQSIPITEQLTALPTTCELVGQRVTGVNGAGADFDLGGGAYSLTLLGGLNTVEITNTITCPTKLTLRKEVIGGGVATDLWTLDAINGPTDFPAGNDSGDGVTGTVTPGVVYALAESDGDPRYLQVDNRDPVLAVPGSTGSWACVPLDADGNPTGGNAGGLNGGVNVGFGNWVQCTAVNQTAQVELRKVVNPANGGDAVPADWDLTATPVDPPAGIVSSTVTSGTTILVRPGVTYELSEENGPAGYDLESLQCNVGPEGTYVDVTDITLDPTESAICVFTNIAELPKISLDKVVSPTGVADKTSWTLSASRADNAAVVATGAGGTSGQFVSVPAGVAFDLAETTSLPNAGEFQAGTWQCFVNGGPAIAGPVLAALSPGDEASCVVTNTLKPVVPTITKTAAVPTPNADGTWTVEYDIVVTNPSNFQDLAYSLTDQLQFGGNVTVNSASYQRTLPAPPGASTSWTVPFTDVQAFAGEPTLVKATSHTWHVTVNATVAPGSDFGGTSPTACDAGTPGTVGFLNTAVMTVAGVDYPAQDCTIPVKPTIAKVGGTAVDNGDGTWTLPYRITVTNPSATTGVVYDLGDALDLPAAAEIVGTPVVVAKPAGVTTVPTWTGQAPNTLLADDIALAGGAAAHVYDITVTVRLDSDDAEFICPSADGLNNTATVVSGNQSTDATGCVVINPPTITHTKSVVPGSVSQAVDGTWSIAYDIVVTNTGAVGGVYDLADTTHFGTGITGGTYSATKNGVPIAGWTNGGVLADNAYLAAGDPDPSDTYRITVTGIAVAGPELTPAQTACPTGPGSGAFLNTATLTVAGVDSDKSACDAPSAPRIVKSGATASQLPDATWNVTYTLTVSNTDPGARPSYYTLTDDPAFPAGVDYLSYTIDGGAPVSPYDGSEFTVVADQAIAAGEVDVYTVVLNVDAPSGAIAPEEFECQSENNPDGVGFLNEGIVTSGEIIRTDVDCTEISRGGEPTVEKGDPTVTQGGDGVWTLVYDVTVTGNAEFVSRYVLDDTLRFGPEVDILSADWENADDPTENGTWTDPEADPTTSIVETPRIIGVDAVHSYTVTVTASVDAAAFEDPTTNTCSPSEGAPNVGFLNEVALTTPGGQPTYDTGCALPAEPEVTKTFNGPVTGDASGWTASYTITVHNTSDDQELVYDLSDTADFAEGVVITGASVSSTDVTVNPAWDGNADTTLVTDQPLPGGATHTFTVEFTFTVEADAPAEDLVCATDETDGQGLLNHAVVTSGDDYEADDCGDVPVTVEVTKFWVINGGDPIPWDSDELPAGFGATLVLDDVSSDWDTVYGPYSVGNSVSIGETDVATPEGARCSLDADSTTGLGDEELTGAVNEFEVVNYVDCTQTVTLTKVVDNQHGGDAVAEDWTLSGENVGDDTDTFSGDGTANGTVEAGVGYALDEASTVWENGVEYEVSATWTCESDSGDGAFTLVPGATDTSATLTVNEFGASVECEITNTDIAPELTLVKVVEPEDVATDFPPTLWTLTASDNGTEVLSGDGGATGAVDSNVAYDLAEAASFDEADEFTASDWTCVNAEGAPIALDDAAVTLQPGDDVTCTITNTAEPATYTFEKTVTSAEQQPDGTWLVEYAIEVVNTSGVSPLEYDLVDTLDQFGEGITVDEASWTSSDGRDGEWTGLPDDLDTTLADGQALGAGETHTYDVTVVATVTAGAWTEDTTQCSSDEMFEPGGFRNVATLTVDDLPTVRTDCDEPGTSFAEKQVLGVPVYNGDGTFDVSYEIMVSNASDKDQYYDLSDTPAFPAGTTFTAQATDPDGDPVVGWTGVAPDDVLADGRLLAAGTGEGPTVEVWTINATVKVDTITNTDDAKCVEETSGRGFYNGGEFTTGTITTPISACVDIPIVDVGIEKTAVLPDGVTAVDDTEDNTFDWVLTVTNHGVDVQDLEVTDLIDPQLEITGPAVFEAPENWTESTVGNQFTADYTGTFVEGQVTTITIPVRVLPDEVEAPPAVGPDDPAPVLPDFPENQVIPNVDACVATSGYQPPAPGLAALALEVPEGNIGDIFPGNDCADAEVPVKKVDAGAYVRCVADVPWLYYDVRATENVTPGDITVTWTSADGTQTKEQTIPWDDREGRLLWPGAAVDADGLPYAFPGWRPITEEDLTNPPTPGTRFLDLILDDSLPSYAWRDTENPASIEFSVNPSQTVLAVYPQALPTCAVDRPAELEIEKTASVTSTKADGDFSYSLQVTSVGTGATDPTEVFDEIPAMLRVDEITTAPAPAFPRWEDCEVTGQDSGGYGGTLHCDLLGQLGPNFTTAPVIDLAVHVKPGTTVSTIDNTGEVCWQTADDPDPVTECADDTVSVTLLGGTAITGFSTGPWIWGAAGLLFLGGLAVVWVLVRRRREIAGD</sequence>
<keyword evidence="2" id="KW-0472">Membrane</keyword>
<feature type="compositionally biased region" description="Basic and acidic residues" evidence="1">
    <location>
        <begin position="134"/>
        <end position="151"/>
    </location>
</feature>
<comment type="caution">
    <text evidence="4">The sequence shown here is derived from an EMBL/GenBank/DDBJ whole genome shotgun (WGS) entry which is preliminary data.</text>
</comment>
<feature type="region of interest" description="Disordered" evidence="1">
    <location>
        <begin position="55"/>
        <end position="160"/>
    </location>
</feature>